<dbReference type="EMBL" id="JACHGV010000001">
    <property type="protein sequence ID" value="MBB6074566.1"/>
    <property type="molecule type" value="Genomic_DNA"/>
</dbReference>
<keyword evidence="3" id="KW-1185">Reference proteome</keyword>
<organism evidence="2 3">
    <name type="scientific">Streptomyces paradoxus</name>
    <dbReference type="NCBI Taxonomy" id="66375"/>
    <lineage>
        <taxon>Bacteria</taxon>
        <taxon>Bacillati</taxon>
        <taxon>Actinomycetota</taxon>
        <taxon>Actinomycetes</taxon>
        <taxon>Kitasatosporales</taxon>
        <taxon>Streptomycetaceae</taxon>
        <taxon>Streptomyces</taxon>
    </lineage>
</organism>
<evidence type="ECO:0000256" key="1">
    <source>
        <dbReference type="SAM" id="Phobius"/>
    </source>
</evidence>
<reference evidence="2 3" key="1">
    <citation type="submission" date="2020-08" db="EMBL/GenBank/DDBJ databases">
        <title>Genomic Encyclopedia of Type Strains, Phase IV (KMG-IV): sequencing the most valuable type-strain genomes for metagenomic binning, comparative biology and taxonomic classification.</title>
        <authorList>
            <person name="Goeker M."/>
        </authorList>
    </citation>
    <scope>NUCLEOTIDE SEQUENCE [LARGE SCALE GENOMIC DNA]</scope>
    <source>
        <strain evidence="2 3">DSM 43350</strain>
    </source>
</reference>
<dbReference type="Proteomes" id="UP000591537">
    <property type="component" value="Unassembled WGS sequence"/>
</dbReference>
<keyword evidence="1" id="KW-0472">Membrane</keyword>
<accession>A0A7W9T754</accession>
<feature type="transmembrane region" description="Helical" evidence="1">
    <location>
        <begin position="20"/>
        <end position="37"/>
    </location>
</feature>
<name>A0A7W9T754_9ACTN</name>
<gene>
    <name evidence="2" type="ORF">HNR57_000450</name>
</gene>
<dbReference type="RefSeq" id="WP_184555063.1">
    <property type="nucleotide sequence ID" value="NZ_BAAARS010000001.1"/>
</dbReference>
<keyword evidence="1" id="KW-1133">Transmembrane helix</keyword>
<protein>
    <submittedName>
        <fullName evidence="2">Uncharacterized protein</fullName>
    </submittedName>
</protein>
<evidence type="ECO:0000313" key="3">
    <source>
        <dbReference type="Proteomes" id="UP000591537"/>
    </source>
</evidence>
<keyword evidence="1" id="KW-0812">Transmembrane</keyword>
<comment type="caution">
    <text evidence="2">The sequence shown here is derived from an EMBL/GenBank/DDBJ whole genome shotgun (WGS) entry which is preliminary data.</text>
</comment>
<evidence type="ECO:0000313" key="2">
    <source>
        <dbReference type="EMBL" id="MBB6074566.1"/>
    </source>
</evidence>
<proteinExistence type="predicted"/>
<dbReference type="AlphaFoldDB" id="A0A7W9T754"/>
<sequence>MLSVLAGAAGLLIAWSELPEWTPGVAVVLLLIFDDVLRRWSRKRERSPGEKV</sequence>